<evidence type="ECO:0000256" key="1">
    <source>
        <dbReference type="ARBA" id="ARBA00007274"/>
    </source>
</evidence>
<dbReference type="Proteomes" id="UP001211689">
    <property type="component" value="Unassembled WGS sequence"/>
</dbReference>
<comment type="similarity">
    <text evidence="1">Belongs to the transferase hexapeptide repeat family.</text>
</comment>
<evidence type="ECO:0000256" key="3">
    <source>
        <dbReference type="ARBA" id="ARBA00022737"/>
    </source>
</evidence>
<evidence type="ECO:0000313" key="5">
    <source>
        <dbReference type="EMBL" id="MDA8486875.1"/>
    </source>
</evidence>
<dbReference type="CDD" id="cd03349">
    <property type="entry name" value="LbH_XAT"/>
    <property type="match status" value="1"/>
</dbReference>
<evidence type="ECO:0000256" key="4">
    <source>
        <dbReference type="ARBA" id="ARBA00023315"/>
    </source>
</evidence>
<protein>
    <submittedName>
        <fullName evidence="5">Vat family streptogramin A O-acetyltransferase</fullName>
    </submittedName>
</protein>
<keyword evidence="2" id="KW-0808">Transferase</keyword>
<dbReference type="InterPro" id="IPR050179">
    <property type="entry name" value="Trans_hexapeptide_repeat"/>
</dbReference>
<comment type="caution">
    <text evidence="5">The sequence shown here is derived from an EMBL/GenBank/DDBJ whole genome shotgun (WGS) entry which is preliminary data.</text>
</comment>
<proteinExistence type="inferred from homology"/>
<name>A0ABT4YD89_METRE</name>
<dbReference type="InterPro" id="IPR001451">
    <property type="entry name" value="Hexapep"/>
</dbReference>
<keyword evidence="6" id="KW-1185">Reference proteome</keyword>
<dbReference type="PANTHER" id="PTHR43300:SF11">
    <property type="entry name" value="ACETYLTRANSFERASE RV3034C-RELATED"/>
    <property type="match status" value="1"/>
</dbReference>
<dbReference type="InterPro" id="IPR018357">
    <property type="entry name" value="Hexapep_transf_CS"/>
</dbReference>
<evidence type="ECO:0000313" key="6">
    <source>
        <dbReference type="Proteomes" id="UP001211689"/>
    </source>
</evidence>
<dbReference type="InterPro" id="IPR011004">
    <property type="entry name" value="Trimer_LpxA-like_sf"/>
</dbReference>
<dbReference type="EMBL" id="JANEWF010000079">
    <property type="protein sequence ID" value="MDA8486875.1"/>
    <property type="molecule type" value="Genomic_DNA"/>
</dbReference>
<accession>A0ABT4YD89</accession>
<sequence length="247" mass="27640">MARRNELPDTGWELIKADALPAPPYFQRYTLAEHMHGPNPETKHPMEGFPQVCFIKNTVRNPNIVIGDYTYYDDPEDPENFERNVLYHFPFIGDKLVIGKFCAIARGVKFIMNGANHKLSGVSTYPFQIFGNGWEKVIPAPGDLPFKGDTIVGHDVWIGYESLIMPGVKIGNGAIVASRSVVVSDVEPYTMVGGNPATLIKRRFDAEIVDKLNAIAWWNWPIEKITEHLKIIVSGDVEALRECAATI</sequence>
<reference evidence="5 6" key="1">
    <citation type="submission" date="2022-07" db="EMBL/GenBank/DDBJ databases">
        <title>Genome Analysis of Selected Gammaproteobacteria from Nigerian Food snails.</title>
        <authorList>
            <person name="Okafor A.C."/>
        </authorList>
    </citation>
    <scope>NUCLEOTIDE SEQUENCE [LARGE SCALE GENOMIC DNA]</scope>
    <source>
        <strain evidence="5 6">Awg 2</strain>
    </source>
</reference>
<organism evidence="5 6">
    <name type="scientific">Metapseudomonas resinovorans</name>
    <name type="common">Pseudomonas resinovorans</name>
    <dbReference type="NCBI Taxonomy" id="53412"/>
    <lineage>
        <taxon>Bacteria</taxon>
        <taxon>Pseudomonadati</taxon>
        <taxon>Pseudomonadota</taxon>
        <taxon>Gammaproteobacteria</taxon>
        <taxon>Pseudomonadales</taxon>
        <taxon>Pseudomonadaceae</taxon>
        <taxon>Metapseudomonas</taxon>
    </lineage>
</organism>
<keyword evidence="4" id="KW-0012">Acyltransferase</keyword>
<gene>
    <name evidence="5" type="ORF">NNO07_27780</name>
</gene>
<dbReference type="Gene3D" id="2.160.10.10">
    <property type="entry name" value="Hexapeptide repeat proteins"/>
    <property type="match status" value="1"/>
</dbReference>
<evidence type="ECO:0000256" key="2">
    <source>
        <dbReference type="ARBA" id="ARBA00022679"/>
    </source>
</evidence>
<keyword evidence="3" id="KW-0677">Repeat</keyword>
<dbReference type="PANTHER" id="PTHR43300">
    <property type="entry name" value="ACETYLTRANSFERASE"/>
    <property type="match status" value="1"/>
</dbReference>
<dbReference type="Pfam" id="PF00132">
    <property type="entry name" value="Hexapep"/>
    <property type="match status" value="1"/>
</dbReference>
<dbReference type="SUPFAM" id="SSF51161">
    <property type="entry name" value="Trimeric LpxA-like enzymes"/>
    <property type="match status" value="1"/>
</dbReference>
<dbReference type="NCBIfam" id="NF000311">
    <property type="entry name" value="Vat_ABCDEFH"/>
    <property type="match status" value="1"/>
</dbReference>
<dbReference type="PROSITE" id="PS00101">
    <property type="entry name" value="HEXAPEP_TRANSFERASES"/>
    <property type="match status" value="1"/>
</dbReference>